<reference evidence="4" key="1">
    <citation type="journal article" date="2014" name="PLoS ONE">
        <title>The genome and linkage map of the northern pike (Esox lucius): conserved synteny revealed between the salmonid sister group and the Neoteleostei.</title>
        <authorList>
            <person name="Rondeau E.B."/>
            <person name="Minkley D.R."/>
            <person name="Leong J.S."/>
            <person name="Messmer A.M."/>
            <person name="Jantzen J.R."/>
            <person name="von Schalburg K.R."/>
            <person name="Lemon C."/>
            <person name="Bird N.H."/>
            <person name="Koop B.F."/>
        </authorList>
    </citation>
    <scope>NUCLEOTIDE SEQUENCE</scope>
</reference>
<dbReference type="Bgee" id="ENSELUG00000009215">
    <property type="expression patterns" value="Expressed in nose and 13 other cell types or tissues"/>
</dbReference>
<feature type="compositionally biased region" description="Basic and acidic residues" evidence="1">
    <location>
        <begin position="140"/>
        <end position="151"/>
    </location>
</feature>
<organism evidence="3 4">
    <name type="scientific">Esox lucius</name>
    <name type="common">Northern pike</name>
    <dbReference type="NCBI Taxonomy" id="8010"/>
    <lineage>
        <taxon>Eukaryota</taxon>
        <taxon>Metazoa</taxon>
        <taxon>Chordata</taxon>
        <taxon>Craniata</taxon>
        <taxon>Vertebrata</taxon>
        <taxon>Euteleostomi</taxon>
        <taxon>Actinopterygii</taxon>
        <taxon>Neopterygii</taxon>
        <taxon>Teleostei</taxon>
        <taxon>Protacanthopterygii</taxon>
        <taxon>Esociformes</taxon>
        <taxon>Esocidae</taxon>
        <taxon>Esox</taxon>
    </lineage>
</organism>
<evidence type="ECO:0000256" key="2">
    <source>
        <dbReference type="SAM" id="SignalP"/>
    </source>
</evidence>
<dbReference type="InParanoid" id="A0A3P8XVX7"/>
<feature type="compositionally biased region" description="Basic residues" evidence="1">
    <location>
        <begin position="127"/>
        <end position="136"/>
    </location>
</feature>
<dbReference type="GeneID" id="105008967"/>
<keyword evidence="4" id="KW-1185">Reference proteome</keyword>
<sequence>MYGKHDIVARHLGVSFFSVILLPLALSCDSNRTMRDIAEHYANIISPLIQHRENNITGTLKAENISCKEKEIPKCEKDKEREFILNVTCSHRRSIRFFKLDDLEHEILCSLDCSCPTKQSCPEVQSTRRHHRHGRNRNSGGERGKEKKTEETAGSTEGPPERKDTEGKEVDSRRRQRREKMNGSRNPPDTKKTSRRWCGLKAFLDSLKLCYMSLGERYGGQTHPGSVG</sequence>
<dbReference type="OMA" id="IQHRENN"/>
<dbReference type="Proteomes" id="UP000265140">
    <property type="component" value="Chromosome 21"/>
</dbReference>
<keyword evidence="2" id="KW-0732">Signal</keyword>
<dbReference type="AlphaFoldDB" id="A0A3P8XVX7"/>
<reference evidence="3" key="3">
    <citation type="submission" date="2025-08" db="UniProtKB">
        <authorList>
            <consortium name="Ensembl"/>
        </authorList>
    </citation>
    <scope>IDENTIFICATION</scope>
</reference>
<dbReference type="KEGG" id="els:105008967"/>
<feature type="chain" id="PRO_5018096977" description="Platelet-derived growth factor (PDGF) family profile domain-containing protein" evidence="2">
    <location>
        <begin position="28"/>
        <end position="228"/>
    </location>
</feature>
<feature type="signal peptide" evidence="2">
    <location>
        <begin position="1"/>
        <end position="27"/>
    </location>
</feature>
<accession>A0A3P8XVX7</accession>
<reference evidence="3" key="2">
    <citation type="submission" date="2020-02" db="EMBL/GenBank/DDBJ databases">
        <title>Esox lucius (northern pike) genome, fEsoLuc1, primary haplotype.</title>
        <authorList>
            <person name="Myers G."/>
            <person name="Karagic N."/>
            <person name="Meyer A."/>
            <person name="Pippel M."/>
            <person name="Reichard M."/>
            <person name="Winkler S."/>
            <person name="Tracey A."/>
            <person name="Sims Y."/>
            <person name="Howe K."/>
            <person name="Rhie A."/>
            <person name="Formenti G."/>
            <person name="Durbin R."/>
            <person name="Fedrigo O."/>
            <person name="Jarvis E.D."/>
        </authorList>
    </citation>
    <scope>NUCLEOTIDE SEQUENCE [LARGE SCALE GENOMIC DNA]</scope>
</reference>
<evidence type="ECO:0000256" key="1">
    <source>
        <dbReference type="SAM" id="MobiDB-lite"/>
    </source>
</evidence>
<reference evidence="3" key="4">
    <citation type="submission" date="2025-09" db="UniProtKB">
        <authorList>
            <consortium name="Ensembl"/>
        </authorList>
    </citation>
    <scope>IDENTIFICATION</scope>
</reference>
<evidence type="ECO:0000313" key="3">
    <source>
        <dbReference type="Ensembl" id="ENSELUP00000008596.1"/>
    </source>
</evidence>
<name>A0A3P8XVX7_ESOLU</name>
<feature type="region of interest" description="Disordered" evidence="1">
    <location>
        <begin position="123"/>
        <end position="194"/>
    </location>
</feature>
<proteinExistence type="predicted"/>
<dbReference type="RefSeq" id="XP_010866649.1">
    <property type="nucleotide sequence ID" value="XM_010868347.1"/>
</dbReference>
<protein>
    <recommendedName>
        <fullName evidence="5">Platelet-derived growth factor (PDGF) family profile domain-containing protein</fullName>
    </recommendedName>
</protein>
<dbReference type="GeneTree" id="ENSGT00970000197153"/>
<dbReference type="PROSITE" id="PS51257">
    <property type="entry name" value="PROKAR_LIPOPROTEIN"/>
    <property type="match status" value="1"/>
</dbReference>
<feature type="compositionally biased region" description="Basic and acidic residues" evidence="1">
    <location>
        <begin position="159"/>
        <end position="173"/>
    </location>
</feature>
<dbReference type="Ensembl" id="ENSELUT00000005297.3">
    <property type="protein sequence ID" value="ENSELUP00000008596.1"/>
    <property type="gene ID" value="ENSELUG00000009215.3"/>
</dbReference>
<evidence type="ECO:0008006" key="5">
    <source>
        <dbReference type="Google" id="ProtNLM"/>
    </source>
</evidence>
<dbReference type="OrthoDB" id="8889101at2759"/>
<evidence type="ECO:0000313" key="4">
    <source>
        <dbReference type="Proteomes" id="UP000265140"/>
    </source>
</evidence>